<evidence type="ECO:0000313" key="17">
    <source>
        <dbReference type="Proteomes" id="UP000192067"/>
    </source>
</evidence>
<evidence type="ECO:0000256" key="1">
    <source>
        <dbReference type="ARBA" id="ARBA00001920"/>
    </source>
</evidence>
<evidence type="ECO:0000256" key="7">
    <source>
        <dbReference type="ARBA" id="ARBA00022793"/>
    </source>
</evidence>
<evidence type="ECO:0000256" key="10">
    <source>
        <dbReference type="ARBA" id="ARBA00023239"/>
    </source>
</evidence>
<evidence type="ECO:0000256" key="2">
    <source>
        <dbReference type="ARBA" id="ARBA00001964"/>
    </source>
</evidence>
<dbReference type="PIRSF" id="PIRSF036565">
    <property type="entry name" value="Pyruvt_ip_decrb"/>
    <property type="match status" value="1"/>
</dbReference>
<dbReference type="InterPro" id="IPR011766">
    <property type="entry name" value="TPP_enzyme_TPP-bd"/>
</dbReference>
<dbReference type="FunFam" id="3.40.50.970:FF:000024">
    <property type="entry name" value="Pyruvate decarboxylase isozyme"/>
    <property type="match status" value="1"/>
</dbReference>
<dbReference type="Gene3D" id="3.40.50.1220">
    <property type="entry name" value="TPP-binding domain"/>
    <property type="match status" value="1"/>
</dbReference>
<comment type="cofactor">
    <cofactor evidence="11">
        <name>Mg(2+)</name>
        <dbReference type="ChEBI" id="CHEBI:18420"/>
    </cofactor>
    <text evidence="11">Binds 1 Mg(2+) per subunit.</text>
</comment>
<dbReference type="InterPro" id="IPR012110">
    <property type="entry name" value="PDC/IPDC-like"/>
</dbReference>
<evidence type="ECO:0000259" key="14">
    <source>
        <dbReference type="Pfam" id="PF02775"/>
    </source>
</evidence>
<dbReference type="InterPro" id="IPR029035">
    <property type="entry name" value="DHS-like_NAD/FAD-binding_dom"/>
</dbReference>
<feature type="binding site" evidence="11">
    <location>
        <position position="458"/>
    </location>
    <ligand>
        <name>Mg(2+)</name>
        <dbReference type="ChEBI" id="CHEBI:18420"/>
    </ligand>
</feature>
<dbReference type="InterPro" id="IPR012000">
    <property type="entry name" value="Thiamin_PyroP_enz_cen_dom"/>
</dbReference>
<dbReference type="Pfam" id="PF00205">
    <property type="entry name" value="TPP_enzyme_M"/>
    <property type="match status" value="1"/>
</dbReference>
<evidence type="ECO:0000256" key="11">
    <source>
        <dbReference type="PIRSR" id="PIRSR036565-2"/>
    </source>
</evidence>
<dbReference type="Pfam" id="PF02776">
    <property type="entry name" value="TPP_enzyme_N"/>
    <property type="match status" value="1"/>
</dbReference>
<evidence type="ECO:0000256" key="5">
    <source>
        <dbReference type="ARBA" id="ARBA00020054"/>
    </source>
</evidence>
<evidence type="ECO:0000256" key="6">
    <source>
        <dbReference type="ARBA" id="ARBA00022723"/>
    </source>
</evidence>
<gene>
    <name evidence="16" type="ORF">LLUC11_1279</name>
</gene>
<reference evidence="16 17" key="1">
    <citation type="journal article" date="2017" name="BMC Genomics">
        <title>Comparative and functional genomics of the Lactococcus lactis taxon; insights into evolution and niche adaptation.</title>
        <authorList>
            <person name="Kelleher P."/>
            <person name="Bottacini F."/>
            <person name="Mahony J."/>
            <person name="Kilcawley K.N."/>
            <person name="van Sinderen D."/>
        </authorList>
    </citation>
    <scope>NUCLEOTIDE SEQUENCE [LARGE SCALE GENOMIC DNA]</scope>
    <source>
        <strain evidence="16 17">UC11</strain>
    </source>
</reference>
<dbReference type="CDD" id="cd02005">
    <property type="entry name" value="TPP_PDC_IPDC"/>
    <property type="match status" value="1"/>
</dbReference>
<feature type="binding site" evidence="11">
    <location>
        <position position="460"/>
    </location>
    <ligand>
        <name>Mg(2+)</name>
        <dbReference type="ChEBI" id="CHEBI:18420"/>
    </ligand>
</feature>
<dbReference type="GO" id="GO:0000287">
    <property type="term" value="F:magnesium ion binding"/>
    <property type="evidence" value="ECO:0007669"/>
    <property type="project" value="InterPro"/>
</dbReference>
<dbReference type="InterPro" id="IPR047214">
    <property type="entry name" value="TPP_PDC_IPDC"/>
</dbReference>
<dbReference type="InterPro" id="IPR047213">
    <property type="entry name" value="TPP_PYR_PDC_IPDC-like"/>
</dbReference>
<evidence type="ECO:0000256" key="3">
    <source>
        <dbReference type="ARBA" id="ARBA00002938"/>
    </source>
</evidence>
<feature type="domain" description="Thiamine pyrophosphate enzyme TPP-binding" evidence="14">
    <location>
        <begin position="390"/>
        <end position="516"/>
    </location>
</feature>
<evidence type="ECO:0000313" key="16">
    <source>
        <dbReference type="EMBL" id="ARE13611.1"/>
    </source>
</evidence>
<dbReference type="GO" id="GO:0005829">
    <property type="term" value="C:cytosol"/>
    <property type="evidence" value="ECO:0007669"/>
    <property type="project" value="TreeGrafter"/>
</dbReference>
<evidence type="ECO:0000259" key="13">
    <source>
        <dbReference type="Pfam" id="PF00205"/>
    </source>
</evidence>
<keyword evidence="6 11" id="KW-0479">Metal-binding</keyword>
<feature type="binding site" evidence="11">
    <location>
        <position position="431"/>
    </location>
    <ligand>
        <name>Mg(2+)</name>
        <dbReference type="ChEBI" id="CHEBI:18420"/>
    </ligand>
</feature>
<comment type="function">
    <text evidence="3">Decarboxylates branched-chain and aromatic alpha-keto acids to aldehydes.</text>
</comment>
<keyword evidence="9 12" id="KW-0786">Thiamine pyrophosphate</keyword>
<comment type="similarity">
    <text evidence="4 12">Belongs to the TPP enzyme family.</text>
</comment>
<dbReference type="Pfam" id="PF02775">
    <property type="entry name" value="TPP_enzyme_C"/>
    <property type="match status" value="1"/>
</dbReference>
<dbReference type="InterPro" id="IPR029061">
    <property type="entry name" value="THDP-binding"/>
</dbReference>
<dbReference type="PANTHER" id="PTHR43452:SF30">
    <property type="entry name" value="PYRUVATE DECARBOXYLASE ISOZYME 1-RELATED"/>
    <property type="match status" value="1"/>
</dbReference>
<keyword evidence="7" id="KW-0210">Decarboxylase</keyword>
<evidence type="ECO:0000256" key="8">
    <source>
        <dbReference type="ARBA" id="ARBA00022842"/>
    </source>
</evidence>
<protein>
    <recommendedName>
        <fullName evidence="5">Alpha-keto-acid decarboxylase</fullName>
    </recommendedName>
</protein>
<dbReference type="SUPFAM" id="SSF52467">
    <property type="entry name" value="DHS-like NAD/FAD-binding domain"/>
    <property type="match status" value="1"/>
</dbReference>
<name>A0AAC9W905_LACLL</name>
<proteinExistence type="inferred from homology"/>
<dbReference type="GO" id="GO:0000949">
    <property type="term" value="P:aromatic amino acid family catabolic process to alcohol via Ehrlich pathway"/>
    <property type="evidence" value="ECO:0007669"/>
    <property type="project" value="TreeGrafter"/>
</dbReference>
<dbReference type="SUPFAM" id="SSF52518">
    <property type="entry name" value="Thiamin diphosphate-binding fold (THDP-binding)"/>
    <property type="match status" value="2"/>
</dbReference>
<comment type="cofactor">
    <cofactor evidence="1">
        <name>a metal cation</name>
        <dbReference type="ChEBI" id="CHEBI:25213"/>
    </cofactor>
</comment>
<comment type="cofactor">
    <cofactor evidence="2">
        <name>thiamine diphosphate</name>
        <dbReference type="ChEBI" id="CHEBI:58937"/>
    </cofactor>
</comment>
<dbReference type="GO" id="GO:0030976">
    <property type="term" value="F:thiamine pyrophosphate binding"/>
    <property type="evidence" value="ECO:0007669"/>
    <property type="project" value="InterPro"/>
</dbReference>
<feature type="domain" description="Thiamine pyrophosphate enzyme N-terminal TPP-binding" evidence="15">
    <location>
        <begin position="3"/>
        <end position="109"/>
    </location>
</feature>
<feature type="domain" description="Thiamine pyrophosphate enzyme central" evidence="13">
    <location>
        <begin position="198"/>
        <end position="315"/>
    </location>
</feature>
<dbReference type="RefSeq" id="WP_081199789.1">
    <property type="nucleotide sequence ID" value="NZ_CP015903.2"/>
</dbReference>
<dbReference type="Gene3D" id="3.40.50.970">
    <property type="match status" value="2"/>
</dbReference>
<sequence>MYKVGDYLLDRLHELGIEEIFGVPGDYNLQFLDQIISRKDMKWVGNANELNASYMADGYARTKKAAAFLTTFGVGELSAVNGLAGSYAENLPVVEIVGSPTSKVQNEGKFVHHTLADGDFKHFMKMHEPVTAARTLLTAENATVEIDRVLSVLLKERKPVYINLPVDVAAAKAEKPSLPLKKENPNPNSNTSDQEILNKIQESLKNAKKPIVITGHEIISFGLEKTVSQFISKTKLPITTLNFGKSSVDEALPSFLGIYNGKLSEPNLKEFVESADFILMLGVKLTDSSTGAFTHHLNENKMISLNIDEGKIFNERIQNFDFESLISSLLDLSGIEYKGKYIDKKQEDFVPSNALLSQDRLWQAVENLTQSNETIVAEQGTSFFGASSIFLKPKSHFIGQPLWGSIGYTFPAALGSQIADKESRHLLFIGDGSLQLTVQELGLAIREKINPICFIINNDGYTVEREIHGPNQSYNDIPMWNYSKLPESFGATEERVVSKIVRTENEFVSVMKEAQADPNRMYWIELILAKEDAPKVLKKMGKLFAEQNKS</sequence>
<evidence type="ECO:0000256" key="12">
    <source>
        <dbReference type="RuleBase" id="RU362132"/>
    </source>
</evidence>
<dbReference type="AlphaFoldDB" id="A0AAC9W905"/>
<organism evidence="16 17">
    <name type="scientific">Lactococcus lactis subsp. lactis</name>
    <name type="common">Streptococcus lactis</name>
    <dbReference type="NCBI Taxonomy" id="1360"/>
    <lineage>
        <taxon>Bacteria</taxon>
        <taxon>Bacillati</taxon>
        <taxon>Bacillota</taxon>
        <taxon>Bacilli</taxon>
        <taxon>Lactobacillales</taxon>
        <taxon>Streptococcaceae</taxon>
        <taxon>Lactococcus</taxon>
    </lineage>
</organism>
<dbReference type="FunFam" id="3.40.50.970:FF:000019">
    <property type="entry name" value="Pyruvate decarboxylase isozyme"/>
    <property type="match status" value="1"/>
</dbReference>
<evidence type="ECO:0000259" key="15">
    <source>
        <dbReference type="Pfam" id="PF02776"/>
    </source>
</evidence>
<dbReference type="GO" id="GO:0004737">
    <property type="term" value="F:pyruvate decarboxylase activity"/>
    <property type="evidence" value="ECO:0007669"/>
    <property type="project" value="TreeGrafter"/>
</dbReference>
<dbReference type="Proteomes" id="UP000192067">
    <property type="component" value="Chromosome"/>
</dbReference>
<dbReference type="InterPro" id="IPR012001">
    <property type="entry name" value="Thiamin_PyroP_enz_TPP-bd_dom"/>
</dbReference>
<evidence type="ECO:0000256" key="9">
    <source>
        <dbReference type="ARBA" id="ARBA00023052"/>
    </source>
</evidence>
<accession>A0AAC9W905</accession>
<evidence type="ECO:0000256" key="4">
    <source>
        <dbReference type="ARBA" id="ARBA00007812"/>
    </source>
</evidence>
<keyword evidence="10" id="KW-0456">Lyase</keyword>
<keyword evidence="8 11" id="KW-0460">Magnesium</keyword>
<dbReference type="EMBL" id="CP015904">
    <property type="protein sequence ID" value="ARE13611.1"/>
    <property type="molecule type" value="Genomic_DNA"/>
</dbReference>
<dbReference type="PANTHER" id="PTHR43452">
    <property type="entry name" value="PYRUVATE DECARBOXYLASE"/>
    <property type="match status" value="1"/>
</dbReference>
<dbReference type="CDD" id="cd07038">
    <property type="entry name" value="TPP_PYR_PDC_IPDC_like"/>
    <property type="match status" value="1"/>
</dbReference>